<evidence type="ECO:0000256" key="8">
    <source>
        <dbReference type="ARBA" id="ARBA00048449"/>
    </source>
</evidence>
<dbReference type="STRING" id="29313.BHQ16_14825"/>
<evidence type="ECO:0000313" key="12">
    <source>
        <dbReference type="EMBL" id="SRX95400.1"/>
    </source>
</evidence>
<keyword evidence="6 10" id="KW-0093">Biotin biosynthesis</keyword>
<dbReference type="PANTHER" id="PTHR42684">
    <property type="entry name" value="ADENOSYLMETHIONINE-8-AMINO-7-OXONONANOATE AMINOTRANSFERASE"/>
    <property type="match status" value="1"/>
</dbReference>
<dbReference type="InterPro" id="IPR005814">
    <property type="entry name" value="Aminotrans_3"/>
</dbReference>
<evidence type="ECO:0000256" key="3">
    <source>
        <dbReference type="ARBA" id="ARBA00022576"/>
    </source>
</evidence>
<evidence type="ECO:0000256" key="6">
    <source>
        <dbReference type="ARBA" id="ARBA00022756"/>
    </source>
</evidence>
<evidence type="ECO:0000256" key="5">
    <source>
        <dbReference type="ARBA" id="ARBA00022691"/>
    </source>
</evidence>
<feature type="binding site" evidence="10">
    <location>
        <position position="412"/>
    </location>
    <ligand>
        <name>substrate</name>
    </ligand>
</feature>
<evidence type="ECO:0000313" key="13">
    <source>
        <dbReference type="Proteomes" id="UP000252015"/>
    </source>
</evidence>
<dbReference type="SUPFAM" id="SSF53383">
    <property type="entry name" value="PLP-dependent transferases"/>
    <property type="match status" value="1"/>
</dbReference>
<evidence type="ECO:0000256" key="9">
    <source>
        <dbReference type="ARBA" id="ARBA00060970"/>
    </source>
</evidence>
<dbReference type="InterPro" id="IPR015421">
    <property type="entry name" value="PyrdxlP-dep_Trfase_major"/>
</dbReference>
<dbReference type="FunFam" id="3.40.640.10:FF:000041">
    <property type="entry name" value="Adenosylmethionine-8-amino-7-oxononanoate aminotransferase"/>
    <property type="match status" value="1"/>
</dbReference>
<keyword evidence="13" id="KW-1185">Reference proteome</keyword>
<comment type="cofactor">
    <cofactor evidence="1 10">
        <name>pyridoxal 5'-phosphate</name>
        <dbReference type="ChEBI" id="CHEBI:597326"/>
    </cofactor>
</comment>
<dbReference type="NCBIfam" id="TIGR00508">
    <property type="entry name" value="bioA"/>
    <property type="match status" value="1"/>
</dbReference>
<evidence type="ECO:0000256" key="7">
    <source>
        <dbReference type="ARBA" id="ARBA00022898"/>
    </source>
</evidence>
<keyword evidence="10" id="KW-0963">Cytoplasm</keyword>
<accession>A0A375Z374</accession>
<evidence type="ECO:0000256" key="4">
    <source>
        <dbReference type="ARBA" id="ARBA00022679"/>
    </source>
</evidence>
<dbReference type="HAMAP" id="MF_00834">
    <property type="entry name" value="BioA"/>
    <property type="match status" value="1"/>
</dbReference>
<evidence type="ECO:0000256" key="2">
    <source>
        <dbReference type="ARBA" id="ARBA00005063"/>
    </source>
</evidence>
<dbReference type="Proteomes" id="UP000252015">
    <property type="component" value="Unassembled WGS sequence"/>
</dbReference>
<keyword evidence="4 10" id="KW-0808">Transferase</keyword>
<dbReference type="AlphaFoldDB" id="A0A375Z374"/>
<dbReference type="CDD" id="cd00610">
    <property type="entry name" value="OAT_like"/>
    <property type="match status" value="1"/>
</dbReference>
<dbReference type="EMBL" id="UEGW01000001">
    <property type="protein sequence ID" value="SRX95400.1"/>
    <property type="molecule type" value="Genomic_DNA"/>
</dbReference>
<comment type="similarity">
    <text evidence="9 10">Belongs to the class-III pyridoxal-phosphate-dependent aminotransferase family. BioA subfamily.</text>
</comment>
<dbReference type="Pfam" id="PF00202">
    <property type="entry name" value="Aminotran_3"/>
    <property type="match status" value="1"/>
</dbReference>
<keyword evidence="5 10" id="KW-0949">S-adenosyl-L-methionine</keyword>
<dbReference type="InterPro" id="IPR015422">
    <property type="entry name" value="PyrdxlP-dep_Trfase_small"/>
</dbReference>
<dbReference type="EC" id="2.6.1.62" evidence="10"/>
<dbReference type="GO" id="GO:0030170">
    <property type="term" value="F:pyridoxal phosphate binding"/>
    <property type="evidence" value="ECO:0007669"/>
    <property type="project" value="UniProtKB-UniRule"/>
</dbReference>
<protein>
    <recommendedName>
        <fullName evidence="10">Adenosylmethionine-8-amino-7-oxononanoate aminotransferase</fullName>
        <ecNumber evidence="10">2.6.1.62</ecNumber>
    </recommendedName>
    <alternativeName>
        <fullName evidence="10">7,8-diamino-pelargonic acid aminotransferase</fullName>
        <shortName evidence="10">DAPA AT</shortName>
        <shortName evidence="10">DAPA aminotransferase</shortName>
    </alternativeName>
    <alternativeName>
        <fullName evidence="10">7,8-diaminononanoate synthase</fullName>
        <shortName evidence="10">DANS</shortName>
    </alternativeName>
    <alternativeName>
        <fullName evidence="10">Diaminopelargonic acid synthase</fullName>
    </alternativeName>
</protein>
<dbReference type="InterPro" id="IPR015424">
    <property type="entry name" value="PyrdxlP-dep_Trfase"/>
</dbReference>
<dbReference type="InterPro" id="IPR005815">
    <property type="entry name" value="BioA"/>
</dbReference>
<dbReference type="GO" id="GO:0004015">
    <property type="term" value="F:adenosylmethionine-8-amino-7-oxononanoate transaminase activity"/>
    <property type="evidence" value="ECO:0007669"/>
    <property type="project" value="UniProtKB-UniRule"/>
</dbReference>
<feature type="region of interest" description="Disordered" evidence="11">
    <location>
        <begin position="1"/>
        <end position="20"/>
    </location>
</feature>
<organism evidence="12 13">
    <name type="scientific">Mycobacterium shimoidei</name>
    <dbReference type="NCBI Taxonomy" id="29313"/>
    <lineage>
        <taxon>Bacteria</taxon>
        <taxon>Bacillati</taxon>
        <taxon>Actinomycetota</taxon>
        <taxon>Actinomycetes</taxon>
        <taxon>Mycobacteriales</taxon>
        <taxon>Mycobacteriaceae</taxon>
        <taxon>Mycobacterium</taxon>
    </lineage>
</organism>
<comment type="pathway">
    <text evidence="2 10">Cofactor biosynthesis; biotin biosynthesis; 7,8-diaminononanoate from 8-amino-7-oxononanoate (SAM route): step 1/1.</text>
</comment>
<dbReference type="UniPathway" id="UPA00078">
    <property type="reaction ID" value="UER00160"/>
</dbReference>
<feature type="binding site" evidence="10">
    <location>
        <position position="169"/>
    </location>
    <ligand>
        <name>substrate</name>
    </ligand>
</feature>
<feature type="binding site" evidence="10">
    <location>
        <begin position="329"/>
        <end position="330"/>
    </location>
    <ligand>
        <name>pyridoxal 5'-phosphate</name>
        <dbReference type="ChEBI" id="CHEBI:597326"/>
    </ligand>
</feature>
<evidence type="ECO:0000256" key="1">
    <source>
        <dbReference type="ARBA" id="ARBA00001933"/>
    </source>
</evidence>
<dbReference type="InterPro" id="IPR049704">
    <property type="entry name" value="Aminotrans_3_PPA_site"/>
</dbReference>
<feature type="binding site" evidence="10">
    <location>
        <position position="76"/>
    </location>
    <ligand>
        <name>substrate</name>
    </ligand>
</feature>
<dbReference type="NCBIfam" id="NF004624">
    <property type="entry name" value="PRK05964.1"/>
    <property type="match status" value="1"/>
</dbReference>
<dbReference type="GO" id="GO:0005737">
    <property type="term" value="C:cytoplasm"/>
    <property type="evidence" value="ECO:0007669"/>
    <property type="project" value="UniProtKB-SubCell"/>
</dbReference>
<proteinExistence type="inferred from homology"/>
<comment type="catalytic activity">
    <reaction evidence="8 10">
        <text>(8S)-8-amino-7-oxononanoate + S-adenosyl-L-methionine = S-adenosyl-4-methylsulfanyl-2-oxobutanoate + (7R,8S)-7,8-diammoniononanoate</text>
        <dbReference type="Rhea" id="RHEA:16861"/>
        <dbReference type="ChEBI" id="CHEBI:16490"/>
        <dbReference type="ChEBI" id="CHEBI:59789"/>
        <dbReference type="ChEBI" id="CHEBI:149468"/>
        <dbReference type="ChEBI" id="CHEBI:149469"/>
        <dbReference type="EC" id="2.6.1.62"/>
    </reaction>
</comment>
<evidence type="ECO:0000256" key="11">
    <source>
        <dbReference type="SAM" id="MobiDB-lite"/>
    </source>
</evidence>
<dbReference type="RefSeq" id="WP_113964281.1">
    <property type="nucleotide sequence ID" value="NZ_UEGW01000001.1"/>
</dbReference>
<comment type="function">
    <text evidence="10">Catalyzes the transfer of the alpha-amino group from S-adenosyl-L-methionine (SAM) to 7-keto-8-aminopelargonic acid (KAPA) to form 7,8-diaminopelargonic acid (DAPA). It is the only aminotransferase known to utilize SAM as an amino donor.</text>
</comment>
<dbReference type="PROSITE" id="PS00600">
    <property type="entry name" value="AA_TRANSFER_CLASS_3"/>
    <property type="match status" value="1"/>
</dbReference>
<keyword evidence="7 10" id="KW-0663">Pyridoxal phosphate</keyword>
<keyword evidence="3 10" id="KW-0032">Aminotransferase</keyword>
<dbReference type="PANTHER" id="PTHR42684:SF17">
    <property type="entry name" value="ADENOSYLMETHIONINE-8-AMINO-7-OXONONANOATE AMINOTRANSFERASE"/>
    <property type="match status" value="1"/>
</dbReference>
<dbReference type="Gene3D" id="3.40.640.10">
    <property type="entry name" value="Type I PLP-dependent aspartate aminotransferase-like (Major domain)"/>
    <property type="match status" value="1"/>
</dbReference>
<feature type="site" description="Participates in the substrate recognition with KAPA and in a stacking interaction with the adenine ring of SAM" evidence="10">
    <location>
        <position position="37"/>
    </location>
</feature>
<name>A0A375Z374_MYCSH</name>
<comment type="subcellular location">
    <subcellularLocation>
        <location evidence="10">Cytoplasm</location>
    </subcellularLocation>
</comment>
<feature type="modified residue" description="N6-(pyridoxal phosphate)lysine" evidence="10">
    <location>
        <position position="295"/>
    </location>
</feature>
<evidence type="ECO:0000256" key="10">
    <source>
        <dbReference type="HAMAP-Rule" id="MF_00834"/>
    </source>
</evidence>
<sequence length="450" mass="48014">MALSAPEPTPGPVSGSASGLTPEQISAIDAAHLWHPYSTIGAESVAPVVAVGARGAWLTLVRDGQSIEVLDAMSSWWTAIHGHGHPVLDRALAAQLDTMNHVMFGGLTHEPAARLAQLLVEISPAGLETVFFCDSGSVSVEVAVKMALQYWRSRGQYGKRRLMTWRGGYHGDTFTPMSICDPDGGMHALWTDVLASQVFAPQVPRDYDRAYSEQFESQLAEHAAELAAVVVEPVVQGAGGMRFHDPRYLRDLREICTRHDVLLVFDEIATGFGRTGELFAADHAGVSPDIMCVGKALTGGYLSLAATLCTVDVARTISSGEAGALMHGPTFMANPLACAVSVASVELLLGQDWRSRVAAINAGLIAGLRAARELPAVTDVRVRGAIGVIECDRPVDLAVATPAALDRGVWLRPFRNLVYAMPPFICTPDEIAQVTSAMVDVAELTGSRRL</sequence>
<dbReference type="GO" id="GO:0009102">
    <property type="term" value="P:biotin biosynthetic process"/>
    <property type="evidence" value="ECO:0007669"/>
    <property type="project" value="UniProtKB-UniRule"/>
</dbReference>
<gene>
    <name evidence="10" type="primary">bioA</name>
    <name evidence="12" type="ORF">MSP7336_03669</name>
</gene>
<dbReference type="Gene3D" id="3.90.1150.10">
    <property type="entry name" value="Aspartate Aminotransferase, domain 1"/>
    <property type="match status" value="1"/>
</dbReference>
<reference evidence="12 13" key="1">
    <citation type="submission" date="2018-05" db="EMBL/GenBank/DDBJ databases">
        <authorList>
            <consortium name="IHU Genomes"/>
        </authorList>
    </citation>
    <scope>NUCLEOTIDE SEQUENCE [LARGE SCALE GENOMIC DNA]</scope>
    <source>
        <strain evidence="12 13">P7336</strain>
    </source>
</reference>
<feature type="binding site" evidence="10">
    <location>
        <position position="295"/>
    </location>
    <ligand>
        <name>substrate</name>
    </ligand>
</feature>
<feature type="binding site" evidence="10">
    <location>
        <position position="266"/>
    </location>
    <ligand>
        <name>pyridoxal 5'-phosphate</name>
        <dbReference type="ChEBI" id="CHEBI:597326"/>
    </ligand>
</feature>
<feature type="binding site" evidence="10">
    <location>
        <begin position="136"/>
        <end position="137"/>
    </location>
    <ligand>
        <name>pyridoxal 5'-phosphate</name>
        <dbReference type="ChEBI" id="CHEBI:597326"/>
    </ligand>
</feature>
<comment type="subunit">
    <text evidence="10">Homodimer.</text>
</comment>
<feature type="binding site" evidence="10">
    <location>
        <position position="328"/>
    </location>
    <ligand>
        <name>substrate</name>
    </ligand>
</feature>